<dbReference type="InterPro" id="IPR005119">
    <property type="entry name" value="LysR_subst-bd"/>
</dbReference>
<evidence type="ECO:0000256" key="3">
    <source>
        <dbReference type="ARBA" id="ARBA00023125"/>
    </source>
</evidence>
<dbReference type="EMBL" id="MSCH01000003">
    <property type="protein sequence ID" value="PQJ54008.1"/>
    <property type="molecule type" value="Genomic_DNA"/>
</dbReference>
<sequence length="302" mass="34794">MFKTESLITFVLVAKFKSFTKAAKEQKQTTMAMSKQISLLEERLQEPLFIRTTRIIKLTEFGEIFLSRAQEILAQHEALDTWLDSRKGSLKGTINVVAQDVQTYDETIFPWISEFQSLYPDIKLVFEVHESQLDININNHDIYWGIGHYLGDQHPSLVRRSLWKAQLGIFASPIYLNKYGVPKDLNDLSGHKMIGHPHSNPSNMLVVKSDQNELEMDCVEVDAPILTVSGQSKFAVQGLGLINALVDNHDIKNYLATNQLIPVLEPFWLSSAEIYIYYQHAKIEQIKIRSFIDFFLSKRQFW</sequence>
<dbReference type="GO" id="GO:0006351">
    <property type="term" value="P:DNA-templated transcription"/>
    <property type="evidence" value="ECO:0007669"/>
    <property type="project" value="TreeGrafter"/>
</dbReference>
<reference evidence="6 7" key="1">
    <citation type="submission" date="2016-12" db="EMBL/GenBank/DDBJ databases">
        <title>Diversity of luminous bacteria.</title>
        <authorList>
            <person name="Yoshizawa S."/>
            <person name="Kogure K."/>
        </authorList>
    </citation>
    <scope>NUCLEOTIDE SEQUENCE [LARGE SCALE GENOMIC DNA]</scope>
    <source>
        <strain evidence="6 7">SA4-48</strain>
    </source>
</reference>
<dbReference type="PANTHER" id="PTHR30537:SF5">
    <property type="entry name" value="HTH-TYPE TRANSCRIPTIONAL ACTIVATOR TTDR-RELATED"/>
    <property type="match status" value="1"/>
</dbReference>
<evidence type="ECO:0000256" key="1">
    <source>
        <dbReference type="ARBA" id="ARBA00009437"/>
    </source>
</evidence>
<protein>
    <recommendedName>
        <fullName evidence="5">HTH lysR-type domain-containing protein</fullName>
    </recommendedName>
</protein>
<dbReference type="SUPFAM" id="SSF53850">
    <property type="entry name" value="Periplasmic binding protein-like II"/>
    <property type="match status" value="1"/>
</dbReference>
<evidence type="ECO:0000313" key="7">
    <source>
        <dbReference type="Proteomes" id="UP000239007"/>
    </source>
</evidence>
<dbReference type="GO" id="GO:0003700">
    <property type="term" value="F:DNA-binding transcription factor activity"/>
    <property type="evidence" value="ECO:0007669"/>
    <property type="project" value="InterPro"/>
</dbReference>
<dbReference type="OrthoDB" id="9786526at2"/>
<dbReference type="FunFam" id="1.10.10.10:FF:000001">
    <property type="entry name" value="LysR family transcriptional regulator"/>
    <property type="match status" value="1"/>
</dbReference>
<name>A0A2S7UW85_9GAMM</name>
<dbReference type="InterPro" id="IPR000847">
    <property type="entry name" value="LysR_HTH_N"/>
</dbReference>
<feature type="domain" description="HTH lysR-type" evidence="5">
    <location>
        <begin position="2"/>
        <end position="59"/>
    </location>
</feature>
<dbReference type="PANTHER" id="PTHR30537">
    <property type="entry name" value="HTH-TYPE TRANSCRIPTIONAL REGULATOR"/>
    <property type="match status" value="1"/>
</dbReference>
<proteinExistence type="inferred from homology"/>
<evidence type="ECO:0000259" key="5">
    <source>
        <dbReference type="PROSITE" id="PS50931"/>
    </source>
</evidence>
<dbReference type="InterPro" id="IPR058163">
    <property type="entry name" value="LysR-type_TF_proteobact-type"/>
</dbReference>
<keyword evidence="2" id="KW-0805">Transcription regulation</keyword>
<dbReference type="Pfam" id="PF03466">
    <property type="entry name" value="LysR_substrate"/>
    <property type="match status" value="1"/>
</dbReference>
<evidence type="ECO:0000313" key="6">
    <source>
        <dbReference type="EMBL" id="PQJ54008.1"/>
    </source>
</evidence>
<dbReference type="InterPro" id="IPR036390">
    <property type="entry name" value="WH_DNA-bd_sf"/>
</dbReference>
<gene>
    <name evidence="6" type="ORF">BTO11_10335</name>
</gene>
<keyword evidence="7" id="KW-1185">Reference proteome</keyword>
<accession>A0A2S7UW85</accession>
<dbReference type="Proteomes" id="UP000239007">
    <property type="component" value="Unassembled WGS sequence"/>
</dbReference>
<comment type="caution">
    <text evidence="6">The sequence shown here is derived from an EMBL/GenBank/DDBJ whole genome shotgun (WGS) entry which is preliminary data.</text>
</comment>
<comment type="similarity">
    <text evidence="1">Belongs to the LysR transcriptional regulatory family.</text>
</comment>
<dbReference type="Gene3D" id="1.10.10.10">
    <property type="entry name" value="Winged helix-like DNA-binding domain superfamily/Winged helix DNA-binding domain"/>
    <property type="match status" value="1"/>
</dbReference>
<keyword evidence="4" id="KW-0804">Transcription</keyword>
<evidence type="ECO:0000256" key="4">
    <source>
        <dbReference type="ARBA" id="ARBA00023163"/>
    </source>
</evidence>
<dbReference type="PROSITE" id="PS50931">
    <property type="entry name" value="HTH_LYSR"/>
    <property type="match status" value="1"/>
</dbReference>
<dbReference type="Pfam" id="PF00126">
    <property type="entry name" value="HTH_1"/>
    <property type="match status" value="1"/>
</dbReference>
<evidence type="ECO:0000256" key="2">
    <source>
        <dbReference type="ARBA" id="ARBA00023015"/>
    </source>
</evidence>
<organism evidence="6 7">
    <name type="scientific">Psychrosphaera saromensis</name>
    <dbReference type="NCBI Taxonomy" id="716813"/>
    <lineage>
        <taxon>Bacteria</taxon>
        <taxon>Pseudomonadati</taxon>
        <taxon>Pseudomonadota</taxon>
        <taxon>Gammaproteobacteria</taxon>
        <taxon>Alteromonadales</taxon>
        <taxon>Pseudoalteromonadaceae</taxon>
        <taxon>Psychrosphaera</taxon>
    </lineage>
</organism>
<dbReference type="InterPro" id="IPR036388">
    <property type="entry name" value="WH-like_DNA-bd_sf"/>
</dbReference>
<dbReference type="GO" id="GO:0043565">
    <property type="term" value="F:sequence-specific DNA binding"/>
    <property type="evidence" value="ECO:0007669"/>
    <property type="project" value="TreeGrafter"/>
</dbReference>
<keyword evidence="3" id="KW-0238">DNA-binding</keyword>
<dbReference type="AlphaFoldDB" id="A0A2S7UW85"/>
<dbReference type="Gene3D" id="3.40.190.290">
    <property type="match status" value="1"/>
</dbReference>
<dbReference type="SUPFAM" id="SSF46785">
    <property type="entry name" value="Winged helix' DNA-binding domain"/>
    <property type="match status" value="1"/>
</dbReference>
<dbReference type="RefSeq" id="WP_105052516.1">
    <property type="nucleotide sequence ID" value="NZ_BMYG01000007.1"/>
</dbReference>